<dbReference type="CDD" id="cd07331">
    <property type="entry name" value="M48C_Oma1_like"/>
    <property type="match status" value="1"/>
</dbReference>
<organism evidence="9 10">
    <name type="scientific">Thalassobacterium maritimum</name>
    <dbReference type="NCBI Taxonomy" id="3041265"/>
    <lineage>
        <taxon>Bacteria</taxon>
        <taxon>Pseudomonadati</taxon>
        <taxon>Verrucomicrobiota</taxon>
        <taxon>Opitutia</taxon>
        <taxon>Puniceicoccales</taxon>
        <taxon>Coraliomargaritaceae</taxon>
        <taxon>Thalassobacterium</taxon>
    </lineage>
</organism>
<protein>
    <submittedName>
        <fullName evidence="9">M48 family metallopeptidase</fullName>
    </submittedName>
</protein>
<accession>A0ABU1ARC0</accession>
<evidence type="ECO:0000256" key="3">
    <source>
        <dbReference type="ARBA" id="ARBA00022801"/>
    </source>
</evidence>
<keyword evidence="4 6" id="KW-0862">Zinc</keyword>
<evidence type="ECO:0000256" key="7">
    <source>
        <dbReference type="SAM" id="SignalP"/>
    </source>
</evidence>
<reference evidence="9 10" key="1">
    <citation type="submission" date="2023-04" db="EMBL/GenBank/DDBJ databases">
        <title>A novel bacteria isolated from coastal sediment.</title>
        <authorList>
            <person name="Liu X.-J."/>
            <person name="Du Z.-J."/>
        </authorList>
    </citation>
    <scope>NUCLEOTIDE SEQUENCE [LARGE SCALE GENOMIC DNA]</scope>
    <source>
        <strain evidence="9 10">SDUM461003</strain>
    </source>
</reference>
<evidence type="ECO:0000256" key="5">
    <source>
        <dbReference type="ARBA" id="ARBA00023049"/>
    </source>
</evidence>
<keyword evidence="3 6" id="KW-0378">Hydrolase</keyword>
<dbReference type="Proteomes" id="UP001225316">
    <property type="component" value="Unassembled WGS sequence"/>
</dbReference>
<dbReference type="RefSeq" id="WP_308948819.1">
    <property type="nucleotide sequence ID" value="NZ_JARXHW010000006.1"/>
</dbReference>
<dbReference type="Pfam" id="PF01435">
    <property type="entry name" value="Peptidase_M48"/>
    <property type="match status" value="1"/>
</dbReference>
<dbReference type="Gene3D" id="3.30.2010.10">
    <property type="entry name" value="Metalloproteases ('zincins'), catalytic domain"/>
    <property type="match status" value="1"/>
</dbReference>
<evidence type="ECO:0000256" key="2">
    <source>
        <dbReference type="ARBA" id="ARBA00022723"/>
    </source>
</evidence>
<name>A0ABU1ARC0_9BACT</name>
<feature type="domain" description="Peptidase M48" evidence="8">
    <location>
        <begin position="64"/>
        <end position="248"/>
    </location>
</feature>
<dbReference type="InterPro" id="IPR051156">
    <property type="entry name" value="Mito/Outer_Membr_Metalloprot"/>
</dbReference>
<comment type="caution">
    <text evidence="9">The sequence shown here is derived from an EMBL/GenBank/DDBJ whole genome shotgun (WGS) entry which is preliminary data.</text>
</comment>
<comment type="cofactor">
    <cofactor evidence="6">
        <name>Zn(2+)</name>
        <dbReference type="ChEBI" id="CHEBI:29105"/>
    </cofactor>
    <text evidence="6">Binds 1 zinc ion per subunit.</text>
</comment>
<feature type="signal peptide" evidence="7">
    <location>
        <begin position="1"/>
        <end position="19"/>
    </location>
</feature>
<keyword evidence="7" id="KW-0732">Signal</keyword>
<dbReference type="InterPro" id="IPR001915">
    <property type="entry name" value="Peptidase_M48"/>
</dbReference>
<feature type="chain" id="PRO_5046745557" evidence="7">
    <location>
        <begin position="20"/>
        <end position="260"/>
    </location>
</feature>
<evidence type="ECO:0000313" key="10">
    <source>
        <dbReference type="Proteomes" id="UP001225316"/>
    </source>
</evidence>
<evidence type="ECO:0000313" key="9">
    <source>
        <dbReference type="EMBL" id="MDQ8206708.1"/>
    </source>
</evidence>
<dbReference type="PANTHER" id="PTHR22726:SF24">
    <property type="entry name" value="M48 FAMILY METALLOPEPTIDASE"/>
    <property type="match status" value="1"/>
</dbReference>
<keyword evidence="10" id="KW-1185">Reference proteome</keyword>
<evidence type="ECO:0000256" key="6">
    <source>
        <dbReference type="RuleBase" id="RU003983"/>
    </source>
</evidence>
<evidence type="ECO:0000256" key="1">
    <source>
        <dbReference type="ARBA" id="ARBA00022670"/>
    </source>
</evidence>
<keyword evidence="2" id="KW-0479">Metal-binding</keyword>
<keyword evidence="5 6" id="KW-0482">Metalloprotease</keyword>
<keyword evidence="1 6" id="KW-0645">Protease</keyword>
<proteinExistence type="inferred from homology"/>
<evidence type="ECO:0000259" key="8">
    <source>
        <dbReference type="Pfam" id="PF01435"/>
    </source>
</evidence>
<dbReference type="PROSITE" id="PS51257">
    <property type="entry name" value="PROKAR_LIPOPROTEIN"/>
    <property type="match status" value="1"/>
</dbReference>
<dbReference type="EMBL" id="JARXHW010000006">
    <property type="protein sequence ID" value="MDQ8206708.1"/>
    <property type="molecule type" value="Genomic_DNA"/>
</dbReference>
<evidence type="ECO:0000256" key="4">
    <source>
        <dbReference type="ARBA" id="ARBA00022833"/>
    </source>
</evidence>
<gene>
    <name evidence="9" type="ORF">QEH52_04255</name>
</gene>
<sequence>MPFKFYILPLLASIIFLGAGCHTVPQTGRSALHLVPADQLASMASTQFGQLKQETPISRDPNYNAMVQRVGERIAYVAAPDMPNAQWEFVVFDDPEQINAFAMPGGKVAVYTGIFKVAQTDDDLAIVMGHEVAHVAAGHGNERVTQQLLAAGGALALQFGTKDMDSSDRTMIMAAYGAGATLGVILPYSRYHESEADEIGLIYAAKAGYDPRAAIGFWERMDAQSGGSTPEFLSTHPAGSTRIQKLNELMPKAYEIYKTR</sequence>
<comment type="similarity">
    <text evidence="6">Belongs to the peptidase M48 family.</text>
</comment>
<dbReference type="PANTHER" id="PTHR22726">
    <property type="entry name" value="METALLOENDOPEPTIDASE OMA1"/>
    <property type="match status" value="1"/>
</dbReference>